<name>A0ABT1C0D2_9HYPH</name>
<evidence type="ECO:0000313" key="2">
    <source>
        <dbReference type="Proteomes" id="UP001205906"/>
    </source>
</evidence>
<reference evidence="1 2" key="1">
    <citation type="submission" date="2022-06" db="EMBL/GenBank/DDBJ databases">
        <title>Mesorhizobium sp. strain RP14 Genome sequencing and assembly.</title>
        <authorList>
            <person name="Kim I."/>
        </authorList>
    </citation>
    <scope>NUCLEOTIDE SEQUENCE [LARGE SCALE GENOMIC DNA]</scope>
    <source>
        <strain evidence="2">RP14(2022)</strain>
    </source>
</reference>
<evidence type="ECO:0000313" key="1">
    <source>
        <dbReference type="EMBL" id="MCO6048296.1"/>
    </source>
</evidence>
<gene>
    <name evidence="1" type="ORF">NGM99_00635</name>
</gene>
<comment type="caution">
    <text evidence="1">The sequence shown here is derived from an EMBL/GenBank/DDBJ whole genome shotgun (WGS) entry which is preliminary data.</text>
</comment>
<protein>
    <submittedName>
        <fullName evidence="1">Uncharacterized protein</fullName>
    </submittedName>
</protein>
<dbReference type="EMBL" id="JAMXQS010000001">
    <property type="protein sequence ID" value="MCO6048296.1"/>
    <property type="molecule type" value="Genomic_DNA"/>
</dbReference>
<sequence>MRDKLEALLERLKGEQQRLLYAAADVPAMPSQSTLERVAQLELNIAAIEHTLDDLGS</sequence>
<proteinExistence type="predicted"/>
<accession>A0ABT1C0D2</accession>
<organism evidence="1 2">
    <name type="scientific">Mesorhizobium liriopis</name>
    <dbReference type="NCBI Taxonomy" id="2953882"/>
    <lineage>
        <taxon>Bacteria</taxon>
        <taxon>Pseudomonadati</taxon>
        <taxon>Pseudomonadota</taxon>
        <taxon>Alphaproteobacteria</taxon>
        <taxon>Hyphomicrobiales</taxon>
        <taxon>Phyllobacteriaceae</taxon>
        <taxon>Mesorhizobium</taxon>
    </lineage>
</organism>
<keyword evidence="2" id="KW-1185">Reference proteome</keyword>
<dbReference type="RefSeq" id="WP_252815116.1">
    <property type="nucleotide sequence ID" value="NZ_JAMXQS010000001.1"/>
</dbReference>
<dbReference type="Proteomes" id="UP001205906">
    <property type="component" value="Unassembled WGS sequence"/>
</dbReference>